<keyword evidence="5 6" id="KW-0472">Membrane</keyword>
<evidence type="ECO:0000256" key="2">
    <source>
        <dbReference type="ARBA" id="ARBA00007332"/>
    </source>
</evidence>
<feature type="transmembrane region" description="Helical" evidence="6">
    <location>
        <begin position="102"/>
        <end position="123"/>
    </location>
</feature>
<dbReference type="EMBL" id="KN716904">
    <property type="protein sequence ID" value="KJH41105.1"/>
    <property type="molecule type" value="Genomic_DNA"/>
</dbReference>
<feature type="transmembrane region" description="Helical" evidence="6">
    <location>
        <begin position="39"/>
        <end position="61"/>
    </location>
</feature>
<dbReference type="GO" id="GO:0016567">
    <property type="term" value="P:protein ubiquitination"/>
    <property type="evidence" value="ECO:0007669"/>
    <property type="project" value="InterPro"/>
</dbReference>
<dbReference type="PANTHER" id="PTHR31322">
    <property type="entry name" value="E3 UBIQUITIN-PROTEIN LIGASE TM129"/>
    <property type="match status" value="1"/>
</dbReference>
<dbReference type="InterPro" id="IPR018801">
    <property type="entry name" value="TM129"/>
</dbReference>
<keyword evidence="3 6" id="KW-0812">Transmembrane</keyword>
<dbReference type="OrthoDB" id="10055027at2759"/>
<reference evidence="7 8" key="1">
    <citation type="submission" date="2013-11" db="EMBL/GenBank/DDBJ databases">
        <title>Draft genome of the bovine lungworm Dictyocaulus viviparus.</title>
        <authorList>
            <person name="Mitreva M."/>
        </authorList>
    </citation>
    <scope>NUCLEOTIDE SEQUENCE [LARGE SCALE GENOMIC DNA]</scope>
    <source>
        <strain evidence="7 8">HannoverDv2000</strain>
    </source>
</reference>
<protein>
    <recommendedName>
        <fullName evidence="9">Transmembrane protein 129</fullName>
    </recommendedName>
</protein>
<evidence type="ECO:0000256" key="5">
    <source>
        <dbReference type="ARBA" id="ARBA00023136"/>
    </source>
</evidence>
<dbReference type="GO" id="GO:0005783">
    <property type="term" value="C:endoplasmic reticulum"/>
    <property type="evidence" value="ECO:0007669"/>
    <property type="project" value="TreeGrafter"/>
</dbReference>
<sequence>MAWNGAIISIFFSSIVISQQVVGRTLTQDEWNTLQAAYVLPNSTIFFHALVFTICLLLLLYPPDAFMGAGLSFDNLTYGYLGSSEANILEFHCRRVVLTRSLVASSPYSLLIQLSVLVLSLYFAEEYAVLFTSHPTRVIHYFTLISPFFALGGLAYLIYHTMTGFRSLTAMKILKDYGYDSPARLHDSFKRIQSNVSKLIITDSWLFHCSRFNFVVVKVSDAHFRVIRAEDTMNMLHHALGMNQYLTVAVSLPTHFQHLNFQFKINNVSMRDLERKLGTNRIEFSQEVQLKMSLTDMFIEAFLDQAKKNPRFHQYIKEELEPCLGCSDKLSNIKLSMGCNEIMRDPEQDEFRTDCSPCHCRPMWCVSCMARIFLAKQNQSRSTVWLEGTCPCPTCRATFCVMDVSLLSFFDDENLTDATIVRNEGKQ</sequence>
<dbReference type="GO" id="GO:0061630">
    <property type="term" value="F:ubiquitin protein ligase activity"/>
    <property type="evidence" value="ECO:0007669"/>
    <property type="project" value="InterPro"/>
</dbReference>
<dbReference type="GO" id="GO:0016020">
    <property type="term" value="C:membrane"/>
    <property type="evidence" value="ECO:0007669"/>
    <property type="project" value="UniProtKB-SubCell"/>
</dbReference>
<dbReference type="AlphaFoldDB" id="A0A0D8X937"/>
<dbReference type="STRING" id="29172.A0A0D8X937"/>
<comment type="similarity">
    <text evidence="2">Belongs to the TMEM129 family.</text>
</comment>
<proteinExistence type="inferred from homology"/>
<evidence type="ECO:0000256" key="6">
    <source>
        <dbReference type="SAM" id="Phobius"/>
    </source>
</evidence>
<evidence type="ECO:0000313" key="8">
    <source>
        <dbReference type="Proteomes" id="UP000053766"/>
    </source>
</evidence>
<accession>A0A0D8X937</accession>
<comment type="subcellular location">
    <subcellularLocation>
        <location evidence="1">Membrane</location>
        <topology evidence="1">Multi-pass membrane protein</topology>
    </subcellularLocation>
</comment>
<evidence type="ECO:0000313" key="7">
    <source>
        <dbReference type="EMBL" id="KJH41105.1"/>
    </source>
</evidence>
<evidence type="ECO:0000256" key="4">
    <source>
        <dbReference type="ARBA" id="ARBA00022989"/>
    </source>
</evidence>
<dbReference type="Proteomes" id="UP000053766">
    <property type="component" value="Unassembled WGS sequence"/>
</dbReference>
<evidence type="ECO:0000256" key="1">
    <source>
        <dbReference type="ARBA" id="ARBA00004141"/>
    </source>
</evidence>
<name>A0A0D8X937_DICVI</name>
<dbReference type="Pfam" id="PF10272">
    <property type="entry name" value="Tmpp129"/>
    <property type="match status" value="1"/>
</dbReference>
<organism evidence="7 8">
    <name type="scientific">Dictyocaulus viviparus</name>
    <name type="common">Bovine lungworm</name>
    <dbReference type="NCBI Taxonomy" id="29172"/>
    <lineage>
        <taxon>Eukaryota</taxon>
        <taxon>Metazoa</taxon>
        <taxon>Ecdysozoa</taxon>
        <taxon>Nematoda</taxon>
        <taxon>Chromadorea</taxon>
        <taxon>Rhabditida</taxon>
        <taxon>Rhabditina</taxon>
        <taxon>Rhabditomorpha</taxon>
        <taxon>Strongyloidea</taxon>
        <taxon>Metastrongylidae</taxon>
        <taxon>Dictyocaulus</taxon>
    </lineage>
</organism>
<feature type="transmembrane region" description="Helical" evidence="6">
    <location>
        <begin position="138"/>
        <end position="159"/>
    </location>
</feature>
<keyword evidence="4 6" id="KW-1133">Transmembrane helix</keyword>
<reference evidence="8" key="2">
    <citation type="journal article" date="2016" name="Sci. Rep.">
        <title>Dictyocaulus viviparus genome, variome and transcriptome elucidate lungworm biology and support future intervention.</title>
        <authorList>
            <person name="McNulty S.N."/>
            <person name="Strube C."/>
            <person name="Rosa B.A."/>
            <person name="Martin J.C."/>
            <person name="Tyagi R."/>
            <person name="Choi Y.J."/>
            <person name="Wang Q."/>
            <person name="Hallsworth Pepin K."/>
            <person name="Zhang X."/>
            <person name="Ozersky P."/>
            <person name="Wilson R.K."/>
            <person name="Sternberg P.W."/>
            <person name="Gasser R.B."/>
            <person name="Mitreva M."/>
        </authorList>
    </citation>
    <scope>NUCLEOTIDE SEQUENCE [LARGE SCALE GENOMIC DNA]</scope>
    <source>
        <strain evidence="8">HannoverDv2000</strain>
    </source>
</reference>
<dbReference type="PANTHER" id="PTHR31322:SF2">
    <property type="entry name" value="E3 UBIQUITIN-PROTEIN LIGASE TM129"/>
    <property type="match status" value="1"/>
</dbReference>
<keyword evidence="8" id="KW-1185">Reference proteome</keyword>
<evidence type="ECO:0008006" key="9">
    <source>
        <dbReference type="Google" id="ProtNLM"/>
    </source>
</evidence>
<gene>
    <name evidence="7" type="ORF">DICVIV_12930</name>
</gene>
<evidence type="ECO:0000256" key="3">
    <source>
        <dbReference type="ARBA" id="ARBA00022692"/>
    </source>
</evidence>